<dbReference type="SUPFAM" id="SSF46689">
    <property type="entry name" value="Homeodomain-like"/>
    <property type="match status" value="1"/>
</dbReference>
<dbReference type="Gene3D" id="1.10.357.10">
    <property type="entry name" value="Tetracycline Repressor, domain 2"/>
    <property type="match status" value="1"/>
</dbReference>
<dbReference type="PANTHER" id="PTHR43479:SF11">
    <property type="entry name" value="ACREF_ENVCD OPERON REPRESSOR-RELATED"/>
    <property type="match status" value="1"/>
</dbReference>
<proteinExistence type="predicted"/>
<organism evidence="5 6">
    <name type="scientific">Salipaludibacillus keqinensis</name>
    <dbReference type="NCBI Taxonomy" id="2045207"/>
    <lineage>
        <taxon>Bacteria</taxon>
        <taxon>Bacillati</taxon>
        <taxon>Bacillota</taxon>
        <taxon>Bacilli</taxon>
        <taxon>Bacillales</taxon>
        <taxon>Bacillaceae</taxon>
    </lineage>
</organism>
<feature type="DNA-binding region" description="H-T-H motif" evidence="3">
    <location>
        <begin position="39"/>
        <end position="58"/>
    </location>
</feature>
<gene>
    <name evidence="5" type="ORF">CR194_04490</name>
</gene>
<keyword evidence="6" id="KW-1185">Reference proteome</keyword>
<dbReference type="PRINTS" id="PR00455">
    <property type="entry name" value="HTHTETR"/>
</dbReference>
<evidence type="ECO:0000313" key="6">
    <source>
        <dbReference type="Proteomes" id="UP000248214"/>
    </source>
</evidence>
<dbReference type="PROSITE" id="PS50977">
    <property type="entry name" value="HTH_TETR_2"/>
    <property type="match status" value="1"/>
</dbReference>
<dbReference type="RefSeq" id="WP_110608426.1">
    <property type="nucleotide sequence ID" value="NZ_PDOD01000001.1"/>
</dbReference>
<dbReference type="OrthoDB" id="9812993at2"/>
<evidence type="ECO:0000259" key="4">
    <source>
        <dbReference type="PROSITE" id="PS50977"/>
    </source>
</evidence>
<evidence type="ECO:0000256" key="3">
    <source>
        <dbReference type="PROSITE-ProRule" id="PRU00335"/>
    </source>
</evidence>
<evidence type="ECO:0000256" key="1">
    <source>
        <dbReference type="ARBA" id="ARBA00022491"/>
    </source>
</evidence>
<feature type="domain" description="HTH tetR-type" evidence="4">
    <location>
        <begin position="16"/>
        <end position="76"/>
    </location>
</feature>
<dbReference type="InterPro" id="IPR023772">
    <property type="entry name" value="DNA-bd_HTH_TetR-type_CS"/>
</dbReference>
<sequence length="211" mass="24342">MRGIMPPRGFNETEEARIKEALIHSGRERFAKTGLKKTSINDLTKAAGIAQGTFYKFFDSKELLYFTLLKQEEEAVREMLFTDFQSVAKITPRQFARILSKALLIIEQMPVLARVMRTEEFDLLVRKLPSDILTEYDEVDPFNFTSLMNHWKLQGQMDKSLSVEVLNGVIKLVFQLSLHHQDVGEEVFEESLTFIIESVSEKMFKEGKGKK</sequence>
<dbReference type="AlphaFoldDB" id="A0A323TI44"/>
<dbReference type="PANTHER" id="PTHR43479">
    <property type="entry name" value="ACREF/ENVCD OPERON REPRESSOR-RELATED"/>
    <property type="match status" value="1"/>
</dbReference>
<dbReference type="InterPro" id="IPR009057">
    <property type="entry name" value="Homeodomain-like_sf"/>
</dbReference>
<protein>
    <recommendedName>
        <fullName evidence="4">HTH tetR-type domain-containing protein</fullName>
    </recommendedName>
</protein>
<name>A0A323TI44_9BACI</name>
<dbReference type="Proteomes" id="UP000248214">
    <property type="component" value="Unassembled WGS sequence"/>
</dbReference>
<comment type="caution">
    <text evidence="5">The sequence shown here is derived from an EMBL/GenBank/DDBJ whole genome shotgun (WGS) entry which is preliminary data.</text>
</comment>
<dbReference type="GO" id="GO:0003677">
    <property type="term" value="F:DNA binding"/>
    <property type="evidence" value="ECO:0007669"/>
    <property type="project" value="UniProtKB-UniRule"/>
</dbReference>
<dbReference type="Pfam" id="PF00440">
    <property type="entry name" value="TetR_N"/>
    <property type="match status" value="1"/>
</dbReference>
<dbReference type="EMBL" id="PDOD01000001">
    <property type="protein sequence ID" value="PYZ94792.1"/>
    <property type="molecule type" value="Genomic_DNA"/>
</dbReference>
<dbReference type="PROSITE" id="PS01081">
    <property type="entry name" value="HTH_TETR_1"/>
    <property type="match status" value="1"/>
</dbReference>
<dbReference type="InterPro" id="IPR050624">
    <property type="entry name" value="HTH-type_Tx_Regulator"/>
</dbReference>
<evidence type="ECO:0000256" key="2">
    <source>
        <dbReference type="ARBA" id="ARBA00023125"/>
    </source>
</evidence>
<reference evidence="5 6" key="1">
    <citation type="submission" date="2017-10" db="EMBL/GenBank/DDBJ databases">
        <title>Bacillus sp. nov., a halophilic bacterium isolated from a Keqin Lake.</title>
        <authorList>
            <person name="Wang H."/>
        </authorList>
    </citation>
    <scope>NUCLEOTIDE SEQUENCE [LARGE SCALE GENOMIC DNA]</scope>
    <source>
        <strain evidence="5 6">KQ-12</strain>
    </source>
</reference>
<keyword evidence="2 3" id="KW-0238">DNA-binding</keyword>
<accession>A0A323TI44</accession>
<evidence type="ECO:0000313" key="5">
    <source>
        <dbReference type="EMBL" id="PYZ94792.1"/>
    </source>
</evidence>
<dbReference type="InterPro" id="IPR001647">
    <property type="entry name" value="HTH_TetR"/>
</dbReference>
<keyword evidence="1" id="KW-0678">Repressor</keyword>